<evidence type="ECO:0000259" key="3">
    <source>
        <dbReference type="SMART" id="SM01008"/>
    </source>
</evidence>
<dbReference type="Pfam" id="PF02738">
    <property type="entry name" value="MoCoBD_1"/>
    <property type="match status" value="1"/>
</dbReference>
<dbReference type="AlphaFoldDB" id="A0A5N5W635"/>
<dbReference type="Proteomes" id="UP000327000">
    <property type="component" value="Unassembled WGS sequence"/>
</dbReference>
<gene>
    <name evidence="4" type="ORF">FRZ00_18120</name>
</gene>
<dbReference type="RefSeq" id="WP_004943243.1">
    <property type="nucleotide sequence ID" value="NZ_JBFADJ010000014.1"/>
</dbReference>
<dbReference type="InterPro" id="IPR000674">
    <property type="entry name" value="Ald_Oxase/Xan_DH_a/b"/>
</dbReference>
<dbReference type="EMBL" id="VOKX01000033">
    <property type="protein sequence ID" value="KAB7843263.1"/>
    <property type="molecule type" value="Genomic_DNA"/>
</dbReference>
<proteinExistence type="predicted"/>
<evidence type="ECO:0000313" key="4">
    <source>
        <dbReference type="EMBL" id="KAB7843263.1"/>
    </source>
</evidence>
<dbReference type="InterPro" id="IPR016208">
    <property type="entry name" value="Ald_Oxase/xanthine_DH-like"/>
</dbReference>
<dbReference type="OrthoDB" id="8428274at2"/>
<keyword evidence="2" id="KW-0560">Oxidoreductase</keyword>
<protein>
    <submittedName>
        <fullName evidence="4">Xanthine dehydrogenase family protein molybdopterin-binding subunit</fullName>
    </submittedName>
</protein>
<name>A0A5N5W635_STRMB</name>
<evidence type="ECO:0000256" key="2">
    <source>
        <dbReference type="ARBA" id="ARBA00023002"/>
    </source>
</evidence>
<dbReference type="SUPFAM" id="SSF54665">
    <property type="entry name" value="CO dehydrogenase molybdoprotein N-domain-like"/>
    <property type="match status" value="1"/>
</dbReference>
<evidence type="ECO:0000256" key="1">
    <source>
        <dbReference type="ARBA" id="ARBA00022505"/>
    </source>
</evidence>
<dbReference type="Gene3D" id="3.30.365.10">
    <property type="entry name" value="Aldehyde oxidase/xanthine dehydrogenase, molybdopterin binding domain"/>
    <property type="match status" value="4"/>
</dbReference>
<dbReference type="Pfam" id="PF20256">
    <property type="entry name" value="MoCoBD_2"/>
    <property type="match status" value="1"/>
</dbReference>
<dbReference type="PANTHER" id="PTHR11908:SF132">
    <property type="entry name" value="ALDEHYDE OXIDASE 1-RELATED"/>
    <property type="match status" value="1"/>
</dbReference>
<feature type="domain" description="Aldehyde oxidase/xanthine dehydrogenase a/b hammerhead" evidence="3">
    <location>
        <begin position="23"/>
        <end position="131"/>
    </location>
</feature>
<reference evidence="4 5" key="1">
    <citation type="journal article" date="2019" name="Microb. Cell Fact.">
        <title>Exploring novel herbicidin analogues by transcriptional regulator overexpression and MS/MS molecular networking.</title>
        <authorList>
            <person name="Shi Y."/>
            <person name="Gu R."/>
            <person name="Li Y."/>
            <person name="Wang X."/>
            <person name="Ren W."/>
            <person name="Li X."/>
            <person name="Wang L."/>
            <person name="Xie Y."/>
            <person name="Hong B."/>
        </authorList>
    </citation>
    <scope>NUCLEOTIDE SEQUENCE [LARGE SCALE GENOMIC DNA]</scope>
    <source>
        <strain evidence="4 5">US-43</strain>
    </source>
</reference>
<dbReference type="SMART" id="SM01008">
    <property type="entry name" value="Ald_Xan_dh_C"/>
    <property type="match status" value="1"/>
</dbReference>
<dbReference type="GO" id="GO:0005506">
    <property type="term" value="F:iron ion binding"/>
    <property type="evidence" value="ECO:0007669"/>
    <property type="project" value="InterPro"/>
</dbReference>
<dbReference type="Gene3D" id="3.90.1170.50">
    <property type="entry name" value="Aldehyde oxidase/xanthine dehydrogenase, a/b hammerhead"/>
    <property type="match status" value="1"/>
</dbReference>
<comment type="caution">
    <text evidence="4">The sequence shown here is derived from an EMBL/GenBank/DDBJ whole genome shotgun (WGS) entry which is preliminary data.</text>
</comment>
<dbReference type="InterPro" id="IPR046867">
    <property type="entry name" value="AldOxase/xan_DH_MoCoBD2"/>
</dbReference>
<organism evidence="4 5">
    <name type="scientific">Streptomyces mobaraensis</name>
    <name type="common">Streptoverticillium mobaraense</name>
    <dbReference type="NCBI Taxonomy" id="35621"/>
    <lineage>
        <taxon>Bacteria</taxon>
        <taxon>Bacillati</taxon>
        <taxon>Actinomycetota</taxon>
        <taxon>Actinomycetes</taxon>
        <taxon>Kitasatosporales</taxon>
        <taxon>Streptomycetaceae</taxon>
        <taxon>Streptomyces</taxon>
    </lineage>
</organism>
<keyword evidence="1" id="KW-0500">Molybdenum</keyword>
<dbReference type="InterPro" id="IPR008274">
    <property type="entry name" value="AldOxase/xan_DH_MoCoBD1"/>
</dbReference>
<sequence>MSTTTPARLGEGIDRVDARVKTGGRAEYATDAAYPGLAHAVLVQSTIAAGRITALDTAAAEAAPGVLTVISHQNVPVLHEAPDRSSSLPPPPLRDDRIRHHGQTVAVVVADTFEQATEAARLVRVEYAADAPVADLDHPDAEHDQDPFGTDGETGDVDKALEAAPVRVERTYRTAANTNNPMGPFATVACWEGDHLTVHDCTQGPSRTRADLAATLGVPPEAVRVLAPYLGGGFGAGLRTWGHTVLAAVAARQVGRPVKLALTRKQMFTSVGHRPDTKQTVRIGATRDGRITALEHRAWQSLSMADGNYEPVSHTSQSSYASPNITTRDVQVRLNVPAPGSMRAPGDAQGNYALECALDELAHELGMDPLELRRRNYADEHPITGQQWSSNDLRACYETGAEMFGWARRDPEPRSMRRGRTLIGYGMAGTSFFFYQADCAARVTVRADGGAVVESAGMDLGTGTYTVMTQLAAELLGLPVDGVRMVMGDSSLPAAPSAGGSGLTGAMGTAVHTASRHLLRSFLDLVRDDAESPLRGVASDAVRAEDGRIVRTDDGRGEAYTAILARHGRDALSAEGSAESPGQDGAVVPTGPYAAKFAEVHVDRDLGVIRVARLVTAAHCGRVLNEKTARSQLVGGTVGGIGMALLEETVTEPHTGRIANPTLGDYLVAVNADIPRLDVRFVGRPDPTNPNGTKGCGELGIPGTAAAIANAVFHATGVRVRRLPIRIEDVL</sequence>
<dbReference type="GO" id="GO:0016491">
    <property type="term" value="F:oxidoreductase activity"/>
    <property type="evidence" value="ECO:0007669"/>
    <property type="project" value="UniProtKB-KW"/>
</dbReference>
<dbReference type="InterPro" id="IPR036856">
    <property type="entry name" value="Ald_Oxase/Xan_DH_a/b_sf"/>
</dbReference>
<accession>A0A5N5W635</accession>
<dbReference type="InterPro" id="IPR037165">
    <property type="entry name" value="AldOxase/xan_DH_Mopterin-bd_sf"/>
</dbReference>
<dbReference type="SUPFAM" id="SSF56003">
    <property type="entry name" value="Molybdenum cofactor-binding domain"/>
    <property type="match status" value="1"/>
</dbReference>
<dbReference type="PANTHER" id="PTHR11908">
    <property type="entry name" value="XANTHINE DEHYDROGENASE"/>
    <property type="match status" value="1"/>
</dbReference>
<keyword evidence="5" id="KW-1185">Reference proteome</keyword>
<dbReference type="Pfam" id="PF01315">
    <property type="entry name" value="Ald_Xan_dh_C"/>
    <property type="match status" value="1"/>
</dbReference>
<evidence type="ECO:0000313" key="5">
    <source>
        <dbReference type="Proteomes" id="UP000327000"/>
    </source>
</evidence>